<feature type="domain" description="Trehalase-like N-terminal" evidence="3">
    <location>
        <begin position="14"/>
        <end position="151"/>
    </location>
</feature>
<proteinExistence type="predicted"/>
<evidence type="ECO:0000313" key="5">
    <source>
        <dbReference type="Proteomes" id="UP001267426"/>
    </source>
</evidence>
<evidence type="ECO:0000259" key="2">
    <source>
        <dbReference type="Pfam" id="PF00723"/>
    </source>
</evidence>
<dbReference type="GO" id="GO:0016787">
    <property type="term" value="F:hydrolase activity"/>
    <property type="evidence" value="ECO:0007669"/>
    <property type="project" value="UniProtKB-KW"/>
</dbReference>
<evidence type="ECO:0000313" key="4">
    <source>
        <dbReference type="EMBL" id="MDT0631291.1"/>
    </source>
</evidence>
<dbReference type="PANTHER" id="PTHR31616:SF0">
    <property type="entry name" value="GLUCAN 1,4-ALPHA-GLUCOSIDASE"/>
    <property type="match status" value="1"/>
</dbReference>
<protein>
    <submittedName>
        <fullName evidence="4">Glycoside hydrolase family 15 protein</fullName>
    </submittedName>
</protein>
<dbReference type="Proteomes" id="UP001267426">
    <property type="component" value="Unassembled WGS sequence"/>
</dbReference>
<evidence type="ECO:0000259" key="3">
    <source>
        <dbReference type="Pfam" id="PF19291"/>
    </source>
</evidence>
<name>A0ABU3BPS0_9BACT</name>
<sequence>MASSNGSAPPGYLPIEDYGLIGNMRTAALVGNNGSIDWLCLPHFDSPSVFGAVLDAERGGRFHVEVEGDLTGRQTYLPDSNVLVTRYTDENGAAEVVDYMPVGDIGPDAGYHRLIRHVRVLRGRVRVRVRVAPAFDYGRAPHTVELTSEGAVFSAPSGGPDGGPIRLGLSTVRALHVDDSDPERPAVVREFELERGDRVTLELRYLDPLGTLEEPLSREHEYALFRKTTDFWRDWLRGCTYTGRWRETVRRSALLLKLLTFEPTGAIIAAPTTSLPEHIGGGRNWDYRYSWIRDSAFSLYGLLRIGFTTEARQFIGWLRERCEAGMVDDPNGPLQIVYGVDGRRTLTEFELPHLDGYMGSKPVRVGNGAAGQLQLDIYGELLDSVYLYDKYGTPIAWEFWQDICKYVDWVCANWERPDEGIWEVRGEKEHFVYSKLMCWVALDRALRLADKRSLPAPRARWTATRDAIYRAIMEKGWSEERGAFVQAFGSDALDASNLLMPLVFFTGPNDPRMISTLEQTLKAPEEGGLTSDCLVWRYNTTEVDDGVGGDEGAFNMCSFWLVEALARAGRVEPAYLEKARVMFEKMLGYSNHLGLFSEMTGLRGQALGNFPQAFSHLGLISAAYNIDRAIDAGGNRRRSNQTPEAPEQAATSSAQRLHPGAAPASQPGPTG</sequence>
<organism evidence="4 5">
    <name type="scientific">Rubrivirga litoralis</name>
    <dbReference type="NCBI Taxonomy" id="3075598"/>
    <lineage>
        <taxon>Bacteria</taxon>
        <taxon>Pseudomonadati</taxon>
        <taxon>Rhodothermota</taxon>
        <taxon>Rhodothermia</taxon>
        <taxon>Rhodothermales</taxon>
        <taxon>Rubricoccaceae</taxon>
        <taxon>Rubrivirga</taxon>
    </lineage>
</organism>
<gene>
    <name evidence="4" type="ORF">RM540_05965</name>
</gene>
<dbReference type="RefSeq" id="WP_311662634.1">
    <property type="nucleotide sequence ID" value="NZ_JAVRHT010000010.1"/>
</dbReference>
<feature type="domain" description="GH15-like" evidence="2">
    <location>
        <begin position="246"/>
        <end position="624"/>
    </location>
</feature>
<comment type="caution">
    <text evidence="4">The sequence shown here is derived from an EMBL/GenBank/DDBJ whole genome shotgun (WGS) entry which is preliminary data.</text>
</comment>
<dbReference type="PANTHER" id="PTHR31616">
    <property type="entry name" value="TREHALASE"/>
    <property type="match status" value="1"/>
</dbReference>
<evidence type="ECO:0000256" key="1">
    <source>
        <dbReference type="SAM" id="MobiDB-lite"/>
    </source>
</evidence>
<dbReference type="InterPro" id="IPR012341">
    <property type="entry name" value="6hp_glycosidase-like_sf"/>
</dbReference>
<dbReference type="Pfam" id="PF19291">
    <property type="entry name" value="TREH_N"/>
    <property type="match status" value="1"/>
</dbReference>
<feature type="region of interest" description="Disordered" evidence="1">
    <location>
        <begin position="633"/>
        <end position="671"/>
    </location>
</feature>
<keyword evidence="4" id="KW-0378">Hydrolase</keyword>
<dbReference type="EMBL" id="JAVRHT010000010">
    <property type="protein sequence ID" value="MDT0631291.1"/>
    <property type="molecule type" value="Genomic_DNA"/>
</dbReference>
<dbReference type="Gene3D" id="1.50.10.10">
    <property type="match status" value="1"/>
</dbReference>
<keyword evidence="5" id="KW-1185">Reference proteome</keyword>
<reference evidence="4 5" key="1">
    <citation type="submission" date="2023-09" db="EMBL/GenBank/DDBJ databases">
        <authorList>
            <person name="Rey-Velasco X."/>
        </authorList>
    </citation>
    <scope>NUCLEOTIDE SEQUENCE [LARGE SCALE GENOMIC DNA]</scope>
    <source>
        <strain evidence="4 5">F394</strain>
    </source>
</reference>
<dbReference type="InterPro" id="IPR011613">
    <property type="entry name" value="GH15-like"/>
</dbReference>
<dbReference type="InterPro" id="IPR045582">
    <property type="entry name" value="Trehalase-like_N"/>
</dbReference>
<dbReference type="Pfam" id="PF00723">
    <property type="entry name" value="Glyco_hydro_15"/>
    <property type="match status" value="1"/>
</dbReference>
<dbReference type="InterPro" id="IPR008928">
    <property type="entry name" value="6-hairpin_glycosidase_sf"/>
</dbReference>
<accession>A0ABU3BPS0</accession>
<dbReference type="SUPFAM" id="SSF48208">
    <property type="entry name" value="Six-hairpin glycosidases"/>
    <property type="match status" value="1"/>
</dbReference>